<dbReference type="AlphaFoldDB" id="T1INZ5"/>
<evidence type="ECO:0000313" key="7">
    <source>
        <dbReference type="EnsemblMetazoa" id="SMAR002735-PA"/>
    </source>
</evidence>
<keyword evidence="4 5" id="KW-0472">Membrane</keyword>
<dbReference type="EMBL" id="JH431232">
    <property type="status" value="NOT_ANNOTATED_CDS"/>
    <property type="molecule type" value="Genomic_DNA"/>
</dbReference>
<dbReference type="EnsemblMetazoa" id="SMAR002735-RA">
    <property type="protein sequence ID" value="SMAR002735-PA"/>
    <property type="gene ID" value="SMAR002735"/>
</dbReference>
<accession>T1INZ5</accession>
<dbReference type="PhylomeDB" id="T1INZ5"/>
<dbReference type="Proteomes" id="UP000014500">
    <property type="component" value="Unassembled WGS sequence"/>
</dbReference>
<proteinExistence type="predicted"/>
<protein>
    <recommendedName>
        <fullName evidence="6">Amino acid transporter transmembrane domain-containing protein</fullName>
    </recommendedName>
</protein>
<dbReference type="PANTHER" id="PTHR22950:SF652">
    <property type="entry name" value="TRANSMEMBRANE AMINO ACID TRANSPORTER FAMILY PROTEIN"/>
    <property type="match status" value="1"/>
</dbReference>
<comment type="subcellular location">
    <subcellularLocation>
        <location evidence="1">Membrane</location>
        <topology evidence="1">Multi-pass membrane protein</topology>
    </subcellularLocation>
</comment>
<feature type="transmembrane region" description="Helical" evidence="5">
    <location>
        <begin position="409"/>
        <end position="426"/>
    </location>
</feature>
<feature type="transmembrane region" description="Helical" evidence="5">
    <location>
        <begin position="260"/>
        <end position="280"/>
    </location>
</feature>
<sequence>MSVQFREESIDEDKDVLEPLIQRDRTNPNNNKGTTWYGAIFLVVNAALGAGLLNFPQAYDLAGGLTAALIVQAVLIVFVVAALLIMASCANLNESSSTYQDVVLETCGVKYQTICAVGITLYCYGTCITFLVIIGDQYDRVLASLFGQTFCHYWYMNRHFTISVTSVVFILPICFSRRIDFLKYVSSVGVIAIFYVVFLIIYQYYEQTDHPTDIKTRPAKWMDIFNVVPTICFGYQCHVSAIPIYSCLSKRTVGNFSKTVFAAIIICMLVYSLAGAYGYYTFGSKVPSDVLEDYNAKKPLVLVGILMLTVKTITTYPILLFCGRVAIDGLIASRISHNSAILNEKKRRIIICLVWFATTLIITAFVPNISSVIDILGSLAAIFIFVFPGLCWLMATLTKDETLVLRKDRLIVVLSCIFIAIGMFCSELF</sequence>
<keyword evidence="2 5" id="KW-0812">Transmembrane</keyword>
<keyword evidence="8" id="KW-1185">Reference proteome</keyword>
<feature type="transmembrane region" description="Helical" evidence="5">
    <location>
        <begin position="181"/>
        <end position="204"/>
    </location>
</feature>
<dbReference type="PANTHER" id="PTHR22950">
    <property type="entry name" value="AMINO ACID TRANSPORTER"/>
    <property type="match status" value="1"/>
</dbReference>
<keyword evidence="3 5" id="KW-1133">Transmembrane helix</keyword>
<feature type="domain" description="Amino acid transporter transmembrane" evidence="6">
    <location>
        <begin position="33"/>
        <end position="423"/>
    </location>
</feature>
<evidence type="ECO:0000256" key="4">
    <source>
        <dbReference type="ARBA" id="ARBA00023136"/>
    </source>
</evidence>
<evidence type="ECO:0000259" key="6">
    <source>
        <dbReference type="Pfam" id="PF01490"/>
    </source>
</evidence>
<evidence type="ECO:0000313" key="8">
    <source>
        <dbReference type="Proteomes" id="UP000014500"/>
    </source>
</evidence>
<feature type="transmembrane region" description="Helical" evidence="5">
    <location>
        <begin position="375"/>
        <end position="397"/>
    </location>
</feature>
<feature type="transmembrane region" description="Helical" evidence="5">
    <location>
        <begin position="154"/>
        <end position="174"/>
    </location>
</feature>
<evidence type="ECO:0000256" key="3">
    <source>
        <dbReference type="ARBA" id="ARBA00022989"/>
    </source>
</evidence>
<feature type="transmembrane region" description="Helical" evidence="5">
    <location>
        <begin position="348"/>
        <end position="369"/>
    </location>
</feature>
<feature type="transmembrane region" description="Helical" evidence="5">
    <location>
        <begin position="35"/>
        <end position="55"/>
    </location>
</feature>
<feature type="transmembrane region" description="Helical" evidence="5">
    <location>
        <begin position="300"/>
        <end position="327"/>
    </location>
</feature>
<feature type="transmembrane region" description="Helical" evidence="5">
    <location>
        <begin position="224"/>
        <end position="248"/>
    </location>
</feature>
<dbReference type="HOGENOM" id="CLU_038973_0_0_1"/>
<evidence type="ECO:0000256" key="2">
    <source>
        <dbReference type="ARBA" id="ARBA00022692"/>
    </source>
</evidence>
<evidence type="ECO:0000256" key="5">
    <source>
        <dbReference type="SAM" id="Phobius"/>
    </source>
</evidence>
<feature type="transmembrane region" description="Helical" evidence="5">
    <location>
        <begin position="67"/>
        <end position="92"/>
    </location>
</feature>
<dbReference type="eggNOG" id="KOG1305">
    <property type="taxonomic scope" value="Eukaryota"/>
</dbReference>
<dbReference type="GO" id="GO:0015179">
    <property type="term" value="F:L-amino acid transmembrane transporter activity"/>
    <property type="evidence" value="ECO:0007669"/>
    <property type="project" value="TreeGrafter"/>
</dbReference>
<feature type="transmembrane region" description="Helical" evidence="5">
    <location>
        <begin position="113"/>
        <end position="134"/>
    </location>
</feature>
<reference evidence="7" key="2">
    <citation type="submission" date="2015-02" db="UniProtKB">
        <authorList>
            <consortium name="EnsemblMetazoa"/>
        </authorList>
    </citation>
    <scope>IDENTIFICATION</scope>
</reference>
<dbReference type="OMA" id="FAFTGHQ"/>
<dbReference type="GO" id="GO:0016020">
    <property type="term" value="C:membrane"/>
    <property type="evidence" value="ECO:0007669"/>
    <property type="project" value="UniProtKB-SubCell"/>
</dbReference>
<dbReference type="InterPro" id="IPR013057">
    <property type="entry name" value="AA_transpt_TM"/>
</dbReference>
<dbReference type="Pfam" id="PF01490">
    <property type="entry name" value="Aa_trans"/>
    <property type="match status" value="1"/>
</dbReference>
<dbReference type="STRING" id="126957.T1INZ5"/>
<name>T1INZ5_STRMM</name>
<organism evidence="7 8">
    <name type="scientific">Strigamia maritima</name>
    <name type="common">European centipede</name>
    <name type="synonym">Geophilus maritimus</name>
    <dbReference type="NCBI Taxonomy" id="126957"/>
    <lineage>
        <taxon>Eukaryota</taxon>
        <taxon>Metazoa</taxon>
        <taxon>Ecdysozoa</taxon>
        <taxon>Arthropoda</taxon>
        <taxon>Myriapoda</taxon>
        <taxon>Chilopoda</taxon>
        <taxon>Pleurostigmophora</taxon>
        <taxon>Geophilomorpha</taxon>
        <taxon>Linotaeniidae</taxon>
        <taxon>Strigamia</taxon>
    </lineage>
</organism>
<evidence type="ECO:0000256" key="1">
    <source>
        <dbReference type="ARBA" id="ARBA00004141"/>
    </source>
</evidence>
<reference evidence="8" key="1">
    <citation type="submission" date="2011-05" db="EMBL/GenBank/DDBJ databases">
        <authorList>
            <person name="Richards S.R."/>
            <person name="Qu J."/>
            <person name="Jiang H."/>
            <person name="Jhangiani S.N."/>
            <person name="Agravi P."/>
            <person name="Goodspeed R."/>
            <person name="Gross S."/>
            <person name="Mandapat C."/>
            <person name="Jackson L."/>
            <person name="Mathew T."/>
            <person name="Pu L."/>
            <person name="Thornton R."/>
            <person name="Saada N."/>
            <person name="Wilczek-Boney K.B."/>
            <person name="Lee S."/>
            <person name="Kovar C."/>
            <person name="Wu Y."/>
            <person name="Scherer S.E."/>
            <person name="Worley K.C."/>
            <person name="Muzny D.M."/>
            <person name="Gibbs R."/>
        </authorList>
    </citation>
    <scope>NUCLEOTIDE SEQUENCE</scope>
    <source>
        <strain evidence="8">Brora</strain>
    </source>
</reference>